<keyword evidence="2" id="KW-1185">Reference proteome</keyword>
<sequence>MVLLLGLLSSQVYAQPRVPCGEAPVPSYGGPGEHPNIGIWFNESGGKRWFPPECTGWEQTESAPLVATAGPGVFITGREWKSC</sequence>
<gene>
    <name evidence="1" type="ORF">BOW51_07455</name>
</gene>
<organism evidence="1 2">
    <name type="scientific">Solemya velesiana gill symbiont</name>
    <dbReference type="NCBI Taxonomy" id="1918948"/>
    <lineage>
        <taxon>Bacteria</taxon>
        <taxon>Pseudomonadati</taxon>
        <taxon>Pseudomonadota</taxon>
        <taxon>Gammaproteobacteria</taxon>
        <taxon>sulfur-oxidizing symbionts</taxon>
    </lineage>
</organism>
<comment type="caution">
    <text evidence="1">The sequence shown here is derived from an EMBL/GenBank/DDBJ whole genome shotgun (WGS) entry which is preliminary data.</text>
</comment>
<dbReference type="AlphaFoldDB" id="A0A1T2KU27"/>
<evidence type="ECO:0000313" key="1">
    <source>
        <dbReference type="EMBL" id="OOZ36363.1"/>
    </source>
</evidence>
<name>A0A1T2KU27_9GAMM</name>
<dbReference type="EMBL" id="MPRJ01000042">
    <property type="protein sequence ID" value="OOZ36363.1"/>
    <property type="molecule type" value="Genomic_DNA"/>
</dbReference>
<dbReference type="Proteomes" id="UP000190896">
    <property type="component" value="Unassembled WGS sequence"/>
</dbReference>
<accession>A0A1T2KU27</accession>
<proteinExistence type="predicted"/>
<protein>
    <submittedName>
        <fullName evidence="1">Uncharacterized protein</fullName>
    </submittedName>
</protein>
<reference evidence="1 2" key="1">
    <citation type="submission" date="2016-11" db="EMBL/GenBank/DDBJ databases">
        <title>Mixed transmission modes and dynamic genome evolution in an obligate animal-bacterial symbiosis.</title>
        <authorList>
            <person name="Russell S.L."/>
            <person name="Corbett-Detig R.B."/>
            <person name="Cavanaugh C.M."/>
        </authorList>
    </citation>
    <scope>NUCLEOTIDE SEQUENCE [LARGE SCALE GENOMIC DNA]</scope>
    <source>
        <strain evidence="1">Se-Cadez</strain>
    </source>
</reference>
<evidence type="ECO:0000313" key="2">
    <source>
        <dbReference type="Proteomes" id="UP000190896"/>
    </source>
</evidence>